<evidence type="ECO:0000256" key="7">
    <source>
        <dbReference type="ARBA" id="ARBA00022984"/>
    </source>
</evidence>
<comment type="similarity">
    <text evidence="10">Belongs to the MurCDEF family. MurF subfamily.</text>
</comment>
<dbReference type="EC" id="6.3.2.10" evidence="10 11"/>
<comment type="catalytic activity">
    <reaction evidence="10 11">
        <text>D-alanyl-D-alanine + UDP-N-acetyl-alpha-D-muramoyl-L-alanyl-gamma-D-glutamyl-meso-2,6-diaminopimelate + ATP = UDP-N-acetyl-alpha-D-muramoyl-L-alanyl-gamma-D-glutamyl-meso-2,6-diaminopimeloyl-D-alanyl-D-alanine + ADP + phosphate + H(+)</text>
        <dbReference type="Rhea" id="RHEA:28374"/>
        <dbReference type="ChEBI" id="CHEBI:15378"/>
        <dbReference type="ChEBI" id="CHEBI:30616"/>
        <dbReference type="ChEBI" id="CHEBI:43474"/>
        <dbReference type="ChEBI" id="CHEBI:57822"/>
        <dbReference type="ChEBI" id="CHEBI:61386"/>
        <dbReference type="ChEBI" id="CHEBI:83905"/>
        <dbReference type="ChEBI" id="CHEBI:456216"/>
        <dbReference type="EC" id="6.3.2.10"/>
    </reaction>
</comment>
<feature type="domain" description="Mur ligase N-terminal catalytic" evidence="12">
    <location>
        <begin position="31"/>
        <end position="99"/>
    </location>
</feature>
<comment type="function">
    <text evidence="10 11">Involved in cell wall formation. Catalyzes the final step in the synthesis of UDP-N-acetylmuramoyl-pentapeptide, the precursor of murein.</text>
</comment>
<dbReference type="InterPro" id="IPR013221">
    <property type="entry name" value="Mur_ligase_cen"/>
</dbReference>
<dbReference type="Pfam" id="PF08245">
    <property type="entry name" value="Mur_ligase_M"/>
    <property type="match status" value="1"/>
</dbReference>
<dbReference type="Gene3D" id="3.40.1390.10">
    <property type="entry name" value="MurE/MurF, N-terminal domain"/>
    <property type="match status" value="1"/>
</dbReference>
<sequence>MQNPIWTLSQVLLATGGRFLAGRTEAGFRRVCTDSRAVEPGDLFVALRGETFDGHAYLAQAVEKGAAGLLVETMPEKMPPVPVVLVADTLRALGDLAAYRRSLMPDLQVVAMTGSCGKTTVKEMIAAILEREYNVLKTKGNFNNLIGLPLSLLPVELHHDFAVLEMGMNQPGEIARLTEIADPDIACITNVQDAHLAGLSDINGVARAKGELFAGIKAWGKLVVNIDDKRVRGIARRCSQKKITFGRSPKADIRGLRLRSLGERGMAFTLKIGSNVGRVNIRGLGAHNVQNALAAAGMAHAAGVKFKDIVAGLESFAPFEKRLQVQKLSGGIRLVNDAYNANPSSVLAALDTLRQMDRTHKKVVILGDMLELGAQSVASHQDIGKQVARLGFDGLLVVGDFAETLVSAAWKAGMSKKKAMFFAKKEQITDWLRESIDAGFLRPGDWVLVKGSRGMRMETITHDLLEKQG</sequence>
<dbReference type="InterPro" id="IPR036565">
    <property type="entry name" value="Mur-like_cat_sf"/>
</dbReference>
<evidence type="ECO:0000256" key="1">
    <source>
        <dbReference type="ARBA" id="ARBA00022490"/>
    </source>
</evidence>
<comment type="pathway">
    <text evidence="10 11">Cell wall biogenesis; peptidoglycan biosynthesis.</text>
</comment>
<organism evidence="15 16">
    <name type="scientific">Thiovibrio frasassiensis</name>
    <dbReference type="NCBI Taxonomy" id="2984131"/>
    <lineage>
        <taxon>Bacteria</taxon>
        <taxon>Pseudomonadati</taxon>
        <taxon>Thermodesulfobacteriota</taxon>
        <taxon>Desulfobulbia</taxon>
        <taxon>Desulfobulbales</taxon>
        <taxon>Thiovibrionaceae</taxon>
        <taxon>Thiovibrio</taxon>
    </lineage>
</organism>
<reference evidence="15" key="2">
    <citation type="submission" date="2022-10" db="EMBL/GenBank/DDBJ databases">
        <authorList>
            <person name="Aronson H.S."/>
        </authorList>
    </citation>
    <scope>NUCLEOTIDE SEQUENCE</scope>
    <source>
        <strain evidence="15">RS19-109</strain>
    </source>
</reference>
<keyword evidence="8 10" id="KW-0131">Cell cycle</keyword>
<accession>A0A9X4RM82</accession>
<feature type="domain" description="Mur ligase central" evidence="14">
    <location>
        <begin position="113"/>
        <end position="299"/>
    </location>
</feature>
<proteinExistence type="inferred from homology"/>
<keyword evidence="9 10" id="KW-0961">Cell wall biogenesis/degradation</keyword>
<dbReference type="HAMAP" id="MF_02019">
    <property type="entry name" value="MurF"/>
    <property type="match status" value="1"/>
</dbReference>
<dbReference type="InterPro" id="IPR035911">
    <property type="entry name" value="MurE/MurF_N"/>
</dbReference>
<dbReference type="PANTHER" id="PTHR43024">
    <property type="entry name" value="UDP-N-ACETYLMURAMOYL-TRIPEPTIDE--D-ALANYL-D-ALANINE LIGASE"/>
    <property type="match status" value="1"/>
</dbReference>
<evidence type="ECO:0000313" key="15">
    <source>
        <dbReference type="EMBL" id="MDG4475913.1"/>
    </source>
</evidence>
<evidence type="ECO:0000259" key="14">
    <source>
        <dbReference type="Pfam" id="PF08245"/>
    </source>
</evidence>
<evidence type="ECO:0000256" key="6">
    <source>
        <dbReference type="ARBA" id="ARBA00022960"/>
    </source>
</evidence>
<evidence type="ECO:0000256" key="11">
    <source>
        <dbReference type="RuleBase" id="RU004136"/>
    </source>
</evidence>
<dbReference type="GO" id="GO:0071555">
    <property type="term" value="P:cell wall organization"/>
    <property type="evidence" value="ECO:0007669"/>
    <property type="project" value="UniProtKB-KW"/>
</dbReference>
<evidence type="ECO:0000256" key="2">
    <source>
        <dbReference type="ARBA" id="ARBA00022598"/>
    </source>
</evidence>
<comment type="subcellular location">
    <subcellularLocation>
        <location evidence="10 11">Cytoplasm</location>
    </subcellularLocation>
</comment>
<comment type="caution">
    <text evidence="15">The sequence shown here is derived from an EMBL/GenBank/DDBJ whole genome shotgun (WGS) entry which is preliminary data.</text>
</comment>
<keyword evidence="6 10" id="KW-0133">Cell shape</keyword>
<dbReference type="PANTHER" id="PTHR43024:SF1">
    <property type="entry name" value="UDP-N-ACETYLMURAMOYL-TRIPEPTIDE--D-ALANYL-D-ALANINE LIGASE"/>
    <property type="match status" value="1"/>
</dbReference>
<dbReference type="GO" id="GO:0005737">
    <property type="term" value="C:cytoplasm"/>
    <property type="evidence" value="ECO:0007669"/>
    <property type="project" value="UniProtKB-SubCell"/>
</dbReference>
<dbReference type="NCBIfam" id="TIGR01143">
    <property type="entry name" value="murF"/>
    <property type="match status" value="1"/>
</dbReference>
<dbReference type="Gene3D" id="3.40.1190.10">
    <property type="entry name" value="Mur-like, catalytic domain"/>
    <property type="match status" value="1"/>
</dbReference>
<keyword evidence="5 10" id="KW-0067">ATP-binding</keyword>
<dbReference type="SUPFAM" id="SSF63418">
    <property type="entry name" value="MurE/MurF N-terminal domain"/>
    <property type="match status" value="1"/>
</dbReference>
<protein>
    <recommendedName>
        <fullName evidence="10 11">UDP-N-acetylmuramoyl-tripeptide--D-alanyl-D-alanine ligase</fullName>
        <ecNumber evidence="10 11">6.3.2.10</ecNumber>
    </recommendedName>
    <alternativeName>
        <fullName evidence="10">D-alanyl-D-alanine-adding enzyme</fullName>
    </alternativeName>
</protein>
<dbReference type="InterPro" id="IPR005863">
    <property type="entry name" value="UDP-N-AcMur_synth"/>
</dbReference>
<dbReference type="GO" id="GO:0047480">
    <property type="term" value="F:UDP-N-acetylmuramoyl-tripeptide-D-alanyl-D-alanine ligase activity"/>
    <property type="evidence" value="ECO:0007669"/>
    <property type="project" value="UniProtKB-UniRule"/>
</dbReference>
<evidence type="ECO:0000256" key="10">
    <source>
        <dbReference type="HAMAP-Rule" id="MF_02019"/>
    </source>
</evidence>
<dbReference type="EMBL" id="JAPHEH010000001">
    <property type="protein sequence ID" value="MDG4475913.1"/>
    <property type="molecule type" value="Genomic_DNA"/>
</dbReference>
<keyword evidence="2 10" id="KW-0436">Ligase</keyword>
<evidence type="ECO:0000256" key="5">
    <source>
        <dbReference type="ARBA" id="ARBA00022840"/>
    </source>
</evidence>
<evidence type="ECO:0000256" key="4">
    <source>
        <dbReference type="ARBA" id="ARBA00022741"/>
    </source>
</evidence>
<dbReference type="GO" id="GO:0008360">
    <property type="term" value="P:regulation of cell shape"/>
    <property type="evidence" value="ECO:0007669"/>
    <property type="project" value="UniProtKB-KW"/>
</dbReference>
<dbReference type="Pfam" id="PF02875">
    <property type="entry name" value="Mur_ligase_C"/>
    <property type="match status" value="1"/>
</dbReference>
<keyword evidence="16" id="KW-1185">Reference proteome</keyword>
<dbReference type="SUPFAM" id="SSF53623">
    <property type="entry name" value="MurD-like peptide ligases, catalytic domain"/>
    <property type="match status" value="1"/>
</dbReference>
<dbReference type="RefSeq" id="WP_307632887.1">
    <property type="nucleotide sequence ID" value="NZ_JAPHEH010000001.1"/>
</dbReference>
<reference evidence="15" key="1">
    <citation type="journal article" date="2022" name="bioRxiv">
        <title>Thiovibrio frasassiensisgen. nov., sp. nov., an autotrophic, elemental sulfur disproportionating bacterium isolated from sulfidic karst sediment, and proposal of Thiovibrionaceae fam. nov.</title>
        <authorList>
            <person name="Aronson H."/>
            <person name="Thomas C."/>
            <person name="Bhattacharyya M."/>
            <person name="Eckstein S."/>
            <person name="Jensen S."/>
            <person name="Barco R."/>
            <person name="Macalady J."/>
            <person name="Amend J."/>
        </authorList>
    </citation>
    <scope>NUCLEOTIDE SEQUENCE</scope>
    <source>
        <strain evidence="15">RS19-109</strain>
    </source>
</reference>
<evidence type="ECO:0000259" key="12">
    <source>
        <dbReference type="Pfam" id="PF01225"/>
    </source>
</evidence>
<evidence type="ECO:0000313" key="16">
    <source>
        <dbReference type="Proteomes" id="UP001154240"/>
    </source>
</evidence>
<dbReference type="GO" id="GO:0005524">
    <property type="term" value="F:ATP binding"/>
    <property type="evidence" value="ECO:0007669"/>
    <property type="project" value="UniProtKB-UniRule"/>
</dbReference>
<dbReference type="Gene3D" id="3.90.190.20">
    <property type="entry name" value="Mur ligase, C-terminal domain"/>
    <property type="match status" value="1"/>
</dbReference>
<feature type="domain" description="Mur ligase C-terminal" evidence="13">
    <location>
        <begin position="322"/>
        <end position="453"/>
    </location>
</feature>
<dbReference type="InterPro" id="IPR036615">
    <property type="entry name" value="Mur_ligase_C_dom_sf"/>
</dbReference>
<feature type="binding site" evidence="10">
    <location>
        <begin position="114"/>
        <end position="120"/>
    </location>
    <ligand>
        <name>ATP</name>
        <dbReference type="ChEBI" id="CHEBI:30616"/>
    </ligand>
</feature>
<evidence type="ECO:0000256" key="8">
    <source>
        <dbReference type="ARBA" id="ARBA00023306"/>
    </source>
</evidence>
<keyword evidence="3 10" id="KW-0132">Cell division</keyword>
<dbReference type="InterPro" id="IPR004101">
    <property type="entry name" value="Mur_ligase_C"/>
</dbReference>
<dbReference type="InterPro" id="IPR000713">
    <property type="entry name" value="Mur_ligase_N"/>
</dbReference>
<dbReference type="Pfam" id="PF01225">
    <property type="entry name" value="Mur_ligase"/>
    <property type="match status" value="1"/>
</dbReference>
<evidence type="ECO:0000256" key="9">
    <source>
        <dbReference type="ARBA" id="ARBA00023316"/>
    </source>
</evidence>
<dbReference type="InterPro" id="IPR051046">
    <property type="entry name" value="MurCDEF_CellWall_CoF430Synth"/>
</dbReference>
<dbReference type="GO" id="GO:0009252">
    <property type="term" value="P:peptidoglycan biosynthetic process"/>
    <property type="evidence" value="ECO:0007669"/>
    <property type="project" value="UniProtKB-UniRule"/>
</dbReference>
<dbReference type="AlphaFoldDB" id="A0A9X4RM82"/>
<keyword evidence="7 10" id="KW-0573">Peptidoglycan synthesis</keyword>
<evidence type="ECO:0000259" key="13">
    <source>
        <dbReference type="Pfam" id="PF02875"/>
    </source>
</evidence>
<dbReference type="GO" id="GO:0051301">
    <property type="term" value="P:cell division"/>
    <property type="evidence" value="ECO:0007669"/>
    <property type="project" value="UniProtKB-KW"/>
</dbReference>
<keyword evidence="4 10" id="KW-0547">Nucleotide-binding</keyword>
<name>A0A9X4RM82_9BACT</name>
<dbReference type="Proteomes" id="UP001154240">
    <property type="component" value="Unassembled WGS sequence"/>
</dbReference>
<gene>
    <name evidence="10" type="primary">murF</name>
    <name evidence="15" type="ORF">OLX77_07035</name>
</gene>
<dbReference type="SUPFAM" id="SSF53244">
    <property type="entry name" value="MurD-like peptide ligases, peptide-binding domain"/>
    <property type="match status" value="1"/>
</dbReference>
<keyword evidence="1 10" id="KW-0963">Cytoplasm</keyword>
<evidence type="ECO:0000256" key="3">
    <source>
        <dbReference type="ARBA" id="ARBA00022618"/>
    </source>
</evidence>